<dbReference type="EMBL" id="JAKLTQ010000001">
    <property type="protein sequence ID" value="MCG2620461.1"/>
    <property type="molecule type" value="Genomic_DNA"/>
</dbReference>
<comment type="caution">
    <text evidence="1">The sequence shown here is derived from an EMBL/GenBank/DDBJ whole genome shotgun (WGS) entry which is preliminary data.</text>
</comment>
<organism evidence="1 2">
    <name type="scientific">Arthrobacter hankyongi</name>
    <dbReference type="NCBI Taxonomy" id="2904801"/>
    <lineage>
        <taxon>Bacteria</taxon>
        <taxon>Bacillati</taxon>
        <taxon>Actinomycetota</taxon>
        <taxon>Actinomycetes</taxon>
        <taxon>Micrococcales</taxon>
        <taxon>Micrococcaceae</taxon>
        <taxon>Arthrobacter</taxon>
    </lineage>
</organism>
<keyword evidence="2" id="KW-1185">Reference proteome</keyword>
<reference evidence="1" key="1">
    <citation type="submission" date="2022-01" db="EMBL/GenBank/DDBJ databases">
        <authorList>
            <person name="Jo J.-H."/>
            <person name="Im W.-T."/>
        </authorList>
    </citation>
    <scope>NUCLEOTIDE SEQUENCE</scope>
    <source>
        <strain evidence="1">I2-34</strain>
    </source>
</reference>
<dbReference type="Proteomes" id="UP001165368">
    <property type="component" value="Unassembled WGS sequence"/>
</dbReference>
<name>A0ABS9L1D7_9MICC</name>
<gene>
    <name evidence="1" type="ORF">LVY72_00875</name>
</gene>
<evidence type="ECO:0000313" key="2">
    <source>
        <dbReference type="Proteomes" id="UP001165368"/>
    </source>
</evidence>
<protein>
    <submittedName>
        <fullName evidence="1">Uncharacterized protein</fullName>
    </submittedName>
</protein>
<dbReference type="RefSeq" id="WP_237817563.1">
    <property type="nucleotide sequence ID" value="NZ_JAKLTQ010000001.1"/>
</dbReference>
<sequence>MAGEILGFDELAGQRAELLPNRETLFFDINVAPVVGVNLAFAINAATIGSVAHAGAWQDIVSMTR</sequence>
<proteinExistence type="predicted"/>
<accession>A0ABS9L1D7</accession>
<evidence type="ECO:0000313" key="1">
    <source>
        <dbReference type="EMBL" id="MCG2620461.1"/>
    </source>
</evidence>